<reference evidence="1" key="1">
    <citation type="submission" date="2021-06" db="EMBL/GenBank/DDBJ databases">
        <authorList>
            <person name="Kallberg Y."/>
            <person name="Tangrot J."/>
            <person name="Rosling A."/>
        </authorList>
    </citation>
    <scope>NUCLEOTIDE SEQUENCE</scope>
    <source>
        <strain evidence="1">MT106</strain>
    </source>
</reference>
<comment type="caution">
    <text evidence="1">The sequence shown here is derived from an EMBL/GenBank/DDBJ whole genome shotgun (WGS) entry which is preliminary data.</text>
</comment>
<name>A0A9N9FLY1_9GLOM</name>
<gene>
    <name evidence="1" type="ORF">AGERDE_LOCUS6408</name>
</gene>
<keyword evidence="2" id="KW-1185">Reference proteome</keyword>
<protein>
    <submittedName>
        <fullName evidence="1">1709_t:CDS:1</fullName>
    </submittedName>
</protein>
<sequence length="243" mass="27881">MSELNLETGSVEKLKLDTSEESIFGKFDPKDIDLEKEILRYIKNLTLFDCIIYPLYHFAEFVGPDFAWPPTMNTSERRIIFDCIAHSEGEGDEFAKNHIAYRRFTEVGQLDPSQEEEYRRLATETPGALYTPVIEEVVRLKFSFIEDGTNKKWQVHMRIRNKTNSSITATMTNIERDSYNFRLILDIGATYTIIPRLLKANLPKRLGWSSRISFATGYGANNGMTKVSGLWEVSLGDGVNWTD</sequence>
<dbReference type="AlphaFoldDB" id="A0A9N9FLY1"/>
<proteinExistence type="predicted"/>
<accession>A0A9N9FLY1</accession>
<evidence type="ECO:0000313" key="1">
    <source>
        <dbReference type="EMBL" id="CAG8545677.1"/>
    </source>
</evidence>
<dbReference type="Proteomes" id="UP000789831">
    <property type="component" value="Unassembled WGS sequence"/>
</dbReference>
<evidence type="ECO:0000313" key="2">
    <source>
        <dbReference type="Proteomes" id="UP000789831"/>
    </source>
</evidence>
<organism evidence="1 2">
    <name type="scientific">Ambispora gerdemannii</name>
    <dbReference type="NCBI Taxonomy" id="144530"/>
    <lineage>
        <taxon>Eukaryota</taxon>
        <taxon>Fungi</taxon>
        <taxon>Fungi incertae sedis</taxon>
        <taxon>Mucoromycota</taxon>
        <taxon>Glomeromycotina</taxon>
        <taxon>Glomeromycetes</taxon>
        <taxon>Archaeosporales</taxon>
        <taxon>Ambisporaceae</taxon>
        <taxon>Ambispora</taxon>
    </lineage>
</organism>
<dbReference type="OrthoDB" id="2395011at2759"/>
<dbReference type="EMBL" id="CAJVPL010000994">
    <property type="protein sequence ID" value="CAG8545677.1"/>
    <property type="molecule type" value="Genomic_DNA"/>
</dbReference>